<keyword evidence="3" id="KW-1185">Reference proteome</keyword>
<dbReference type="Proteomes" id="UP000649753">
    <property type="component" value="Unassembled WGS sequence"/>
</dbReference>
<comment type="caution">
    <text evidence="2">The sequence shown here is derived from an EMBL/GenBank/DDBJ whole genome shotgun (WGS) entry which is preliminary data.</text>
</comment>
<dbReference type="InterPro" id="IPR025334">
    <property type="entry name" value="DUF4240"/>
</dbReference>
<organism evidence="2 3">
    <name type="scientific">Plantactinospora soyae</name>
    <dbReference type="NCBI Taxonomy" id="1544732"/>
    <lineage>
        <taxon>Bacteria</taxon>
        <taxon>Bacillati</taxon>
        <taxon>Actinomycetota</taxon>
        <taxon>Actinomycetes</taxon>
        <taxon>Micromonosporales</taxon>
        <taxon>Micromonosporaceae</taxon>
        <taxon>Plantactinospora</taxon>
    </lineage>
</organism>
<dbReference type="Pfam" id="PF14024">
    <property type="entry name" value="DUF4240"/>
    <property type="match status" value="1"/>
</dbReference>
<dbReference type="RefSeq" id="WP_225945776.1">
    <property type="nucleotide sequence ID" value="NZ_JADBEB010000001.1"/>
</dbReference>
<gene>
    <name evidence="2" type="ORF">H4W31_006470</name>
</gene>
<evidence type="ECO:0000259" key="1">
    <source>
        <dbReference type="Pfam" id="PF14024"/>
    </source>
</evidence>
<name>A0A927R111_9ACTN</name>
<dbReference type="EMBL" id="JADBEB010000001">
    <property type="protein sequence ID" value="MBE1490832.1"/>
    <property type="molecule type" value="Genomic_DNA"/>
</dbReference>
<evidence type="ECO:0000313" key="3">
    <source>
        <dbReference type="Proteomes" id="UP000649753"/>
    </source>
</evidence>
<evidence type="ECO:0000313" key="2">
    <source>
        <dbReference type="EMBL" id="MBE1490832.1"/>
    </source>
</evidence>
<protein>
    <recommendedName>
        <fullName evidence="1">DUF4240 domain-containing protein</fullName>
    </recommendedName>
</protein>
<sequence>MSYPGAILPGVDIDAFWRLIEESRAATVDQDQRAEWLTDRLARMPTVDIEDFQIHLDVVRQRVDTWHMWGAADRIRHGLCSDDGFWYFQCWLVGLGREQFERVAVDPDLLAEVPLVQQLVGRRLSELSDDEWPAWELLDCVADEAHERAIARADALDDALEARGHLLRQSSPDPQDEQWNFRDQGEMARRYPRLSRMFPMSGR</sequence>
<dbReference type="AlphaFoldDB" id="A0A927R111"/>
<feature type="domain" description="DUF4240" evidence="1">
    <location>
        <begin position="14"/>
        <end position="148"/>
    </location>
</feature>
<reference evidence="2" key="1">
    <citation type="submission" date="2020-10" db="EMBL/GenBank/DDBJ databases">
        <title>Sequencing the genomes of 1000 actinobacteria strains.</title>
        <authorList>
            <person name="Klenk H.-P."/>
        </authorList>
    </citation>
    <scope>NUCLEOTIDE SEQUENCE</scope>
    <source>
        <strain evidence="2">DSM 46832</strain>
    </source>
</reference>
<proteinExistence type="predicted"/>
<accession>A0A927R111</accession>